<dbReference type="AlphaFoldDB" id="A0AAQ3MLF9"/>
<name>A0AAQ3MLF9_VIGMU</name>
<keyword evidence="2" id="KW-1185">Reference proteome</keyword>
<reference evidence="1 2" key="1">
    <citation type="journal article" date="2023" name="Life. Sci Alliance">
        <title>Evolutionary insights into 3D genome organization and epigenetic landscape of Vigna mungo.</title>
        <authorList>
            <person name="Junaid A."/>
            <person name="Singh B."/>
            <person name="Bhatia S."/>
        </authorList>
    </citation>
    <scope>NUCLEOTIDE SEQUENCE [LARGE SCALE GENOMIC DNA]</scope>
    <source>
        <strain evidence="1">Urdbean</strain>
    </source>
</reference>
<protein>
    <submittedName>
        <fullName evidence="1">Uncharacterized protein</fullName>
    </submittedName>
</protein>
<proteinExistence type="predicted"/>
<gene>
    <name evidence="1" type="ORF">V8G54_032435</name>
</gene>
<accession>A0AAQ3MLF9</accession>
<organism evidence="1 2">
    <name type="scientific">Vigna mungo</name>
    <name type="common">Black gram</name>
    <name type="synonym">Phaseolus mungo</name>
    <dbReference type="NCBI Taxonomy" id="3915"/>
    <lineage>
        <taxon>Eukaryota</taxon>
        <taxon>Viridiplantae</taxon>
        <taxon>Streptophyta</taxon>
        <taxon>Embryophyta</taxon>
        <taxon>Tracheophyta</taxon>
        <taxon>Spermatophyta</taxon>
        <taxon>Magnoliopsida</taxon>
        <taxon>eudicotyledons</taxon>
        <taxon>Gunneridae</taxon>
        <taxon>Pentapetalae</taxon>
        <taxon>rosids</taxon>
        <taxon>fabids</taxon>
        <taxon>Fabales</taxon>
        <taxon>Fabaceae</taxon>
        <taxon>Papilionoideae</taxon>
        <taxon>50 kb inversion clade</taxon>
        <taxon>NPAAA clade</taxon>
        <taxon>indigoferoid/millettioid clade</taxon>
        <taxon>Phaseoleae</taxon>
        <taxon>Vigna</taxon>
    </lineage>
</organism>
<sequence length="730" mass="82249">MSERHRENEFGQGLSGEFALESPIGVCRSSLWKLLPLLVKVNSSMESPSGVMQEFSMEAHFPLIVEEFSVEVPPTLSRGEFVYVITRVLPLLVEVNLSMESSSGVMQEFSMEAPSALSRGVSMVERNAELGGKTFGFSGMLIKENSFVNRRDAISDSRPYWSNWFSSGEHLLSMDHSSAYGNFSFPYYAQPPRFDMFYEPIPEVSMQPANQAFQQQPPPCFQAYGEQQSWPMQQQLPHLYWDQHGEQEHEEFQTEQAWQPTFCDQWQQGIPTSELQGLTTQVAQLVVAVNKLTGKAKEEKEAATNEAPLKVAATPDVQVTKCPTTSVYSNPSFTDLDYALNSMNANSLMNDDCMSASADNSECVCEPYDHNYTNADFEKLVAGFRELTVIHGCNSFIAVPISDLTTASAQLSGNVYCHGDESTEPHSEIDCTADLKTEFAELEVQTDFRKSKEYLKKMREAANHVLVLQYYEMDFDADVCEPEIDFNVFDHVHDVPLEAADFILCFDHSNIINSAFTIDRVHMPISSVFYDCTDLNALLDDELDAYDDKYAVFDDVKVDMADFENACTGLGLELELEFAEFLNSVELSNEKLNGCTCLEGGCEICEEISSAICFASNSFADVKEKYIMCKLAGNDSDEAAGEPVTQVMSTKMMTHDNGGVALLRWLEDDRSRNLGFLVRRDLGLSVFQLLLQVSRFHGGSDETRDGFFLPWREGLRWWWRGRESLALRRR</sequence>
<evidence type="ECO:0000313" key="2">
    <source>
        <dbReference type="Proteomes" id="UP001374535"/>
    </source>
</evidence>
<evidence type="ECO:0000313" key="1">
    <source>
        <dbReference type="EMBL" id="WVY93347.1"/>
    </source>
</evidence>
<dbReference type="EMBL" id="CP144691">
    <property type="protein sequence ID" value="WVY93347.1"/>
    <property type="molecule type" value="Genomic_DNA"/>
</dbReference>
<dbReference type="Proteomes" id="UP001374535">
    <property type="component" value="Chromosome 10"/>
</dbReference>